<sequence length="181" mass="21097">MKKILFLVSILSTISFAEIKVRIVEPLKFRDINSTEIGPNQVLATSQIEVYTDNKEEDIGKRVVFKYPDYLLMTNRKKWIKVKKIGMEVKENEIILERERVPIIFYAILDKRELDKGENIETIEGEYSGSFPVNFSVYRRKDNFPVTLPELAPADTPMILPIFPHEEEMNKPTTLPLNHKK</sequence>
<name>A0ABU4WAL9_9FUSO</name>
<reference evidence="2" key="1">
    <citation type="submission" date="2023-07" db="EMBL/GenBank/DDBJ databases">
        <authorList>
            <person name="Colorado M.A."/>
            <person name="Villamil L.M."/>
            <person name="Melo J.F."/>
            <person name="Rodriguez J.A."/>
            <person name="Ruiz R.Y."/>
        </authorList>
    </citation>
    <scope>NUCLEOTIDE SEQUENCE [LARGE SCALE GENOMIC DNA]</scope>
    <source>
        <strain evidence="2">C33</strain>
    </source>
</reference>
<dbReference type="Proteomes" id="UP001279681">
    <property type="component" value="Unassembled WGS sequence"/>
</dbReference>
<evidence type="ECO:0000313" key="2">
    <source>
        <dbReference type="Proteomes" id="UP001279681"/>
    </source>
</evidence>
<gene>
    <name evidence="1" type="ORF">RFV38_08740</name>
</gene>
<comment type="caution">
    <text evidence="1">The sequence shown here is derived from an EMBL/GenBank/DDBJ whole genome shotgun (WGS) entry which is preliminary data.</text>
</comment>
<accession>A0ABU4WAL9</accession>
<evidence type="ECO:0000313" key="1">
    <source>
        <dbReference type="EMBL" id="MDX8336581.1"/>
    </source>
</evidence>
<dbReference type="RefSeq" id="WP_320313967.1">
    <property type="nucleotide sequence ID" value="NZ_JAVIKH010000011.1"/>
</dbReference>
<proteinExistence type="predicted"/>
<dbReference type="EMBL" id="JAVIKH010000011">
    <property type="protein sequence ID" value="MDX8336581.1"/>
    <property type="molecule type" value="Genomic_DNA"/>
</dbReference>
<protein>
    <submittedName>
        <fullName evidence="1">Uncharacterized protein</fullName>
    </submittedName>
</protein>
<keyword evidence="2" id="KW-1185">Reference proteome</keyword>
<organism evidence="1 2">
    <name type="scientific">Candidatus Cetobacterium colombiensis</name>
    <dbReference type="NCBI Taxonomy" id="3073100"/>
    <lineage>
        <taxon>Bacteria</taxon>
        <taxon>Fusobacteriati</taxon>
        <taxon>Fusobacteriota</taxon>
        <taxon>Fusobacteriia</taxon>
        <taxon>Fusobacteriales</taxon>
        <taxon>Fusobacteriaceae</taxon>
        <taxon>Cetobacterium</taxon>
    </lineage>
</organism>